<gene>
    <name evidence="1" type="ORF">DGAL_LOCUS16703</name>
</gene>
<dbReference type="EMBL" id="CAKKLH010000333">
    <property type="protein sequence ID" value="CAH0112904.1"/>
    <property type="molecule type" value="Genomic_DNA"/>
</dbReference>
<dbReference type="OrthoDB" id="6332313at2759"/>
<evidence type="ECO:0000313" key="2">
    <source>
        <dbReference type="Proteomes" id="UP000789390"/>
    </source>
</evidence>
<reference evidence="1" key="1">
    <citation type="submission" date="2021-11" db="EMBL/GenBank/DDBJ databases">
        <authorList>
            <person name="Schell T."/>
        </authorList>
    </citation>
    <scope>NUCLEOTIDE SEQUENCE</scope>
    <source>
        <strain evidence="1">M5</strain>
    </source>
</reference>
<protein>
    <submittedName>
        <fullName evidence="1">Uncharacterized protein</fullName>
    </submittedName>
</protein>
<keyword evidence="2" id="KW-1185">Reference proteome</keyword>
<dbReference type="AlphaFoldDB" id="A0A8J2WCH0"/>
<sequence length="136" mass="15480">MSRSIFENFKEYDTFEWMDSHLWKELIEATKTVLQTHGSSDSNINKLSSVKPTSATTTNLKLAFVVKDNALKKTIFMEPTSTKTGKIGLFGSLSNLEKLMIMSVSLNKPDVKLQDLHMALSQNREERQIKISSYFV</sequence>
<proteinExistence type="predicted"/>
<dbReference type="Proteomes" id="UP000789390">
    <property type="component" value="Unassembled WGS sequence"/>
</dbReference>
<organism evidence="1 2">
    <name type="scientific">Daphnia galeata</name>
    <dbReference type="NCBI Taxonomy" id="27404"/>
    <lineage>
        <taxon>Eukaryota</taxon>
        <taxon>Metazoa</taxon>
        <taxon>Ecdysozoa</taxon>
        <taxon>Arthropoda</taxon>
        <taxon>Crustacea</taxon>
        <taxon>Branchiopoda</taxon>
        <taxon>Diplostraca</taxon>
        <taxon>Cladocera</taxon>
        <taxon>Anomopoda</taxon>
        <taxon>Daphniidae</taxon>
        <taxon>Daphnia</taxon>
    </lineage>
</organism>
<evidence type="ECO:0000313" key="1">
    <source>
        <dbReference type="EMBL" id="CAH0112904.1"/>
    </source>
</evidence>
<name>A0A8J2WCH0_9CRUS</name>
<accession>A0A8J2WCH0</accession>
<comment type="caution">
    <text evidence="1">The sequence shown here is derived from an EMBL/GenBank/DDBJ whole genome shotgun (WGS) entry which is preliminary data.</text>
</comment>